<evidence type="ECO:0000313" key="2">
    <source>
        <dbReference type="EMBL" id="PIR03165.1"/>
    </source>
</evidence>
<keyword evidence="1" id="KW-0472">Membrane</keyword>
<sequence length="63" mass="6850">MAVYAILVSLGFFWLADGHVVVGVSTHEVLARCIVASFLVAIIISLFVEIVSVWKQEGEDADD</sequence>
<reference evidence="2 3" key="1">
    <citation type="submission" date="2017-09" db="EMBL/GenBank/DDBJ databases">
        <title>Depth-based differentiation of microbial function through sediment-hosted aquifers and enrichment of novel symbionts in the deep terrestrial subsurface.</title>
        <authorList>
            <person name="Probst A.J."/>
            <person name="Ladd B."/>
            <person name="Jarett J.K."/>
            <person name="Geller-Mcgrath D.E."/>
            <person name="Sieber C.M."/>
            <person name="Emerson J.B."/>
            <person name="Anantharaman K."/>
            <person name="Thomas B.C."/>
            <person name="Malmstrom R."/>
            <person name="Stieglmeier M."/>
            <person name="Klingl A."/>
            <person name="Woyke T."/>
            <person name="Ryan C.M."/>
            <person name="Banfield J.F."/>
        </authorList>
    </citation>
    <scope>NUCLEOTIDE SEQUENCE [LARGE SCALE GENOMIC DNA]</scope>
    <source>
        <strain evidence="2">CG11_big_fil_rev_8_21_14_0_20_43_7</strain>
    </source>
</reference>
<name>A0A2H0N4X8_9BACT</name>
<dbReference type="Proteomes" id="UP000229782">
    <property type="component" value="Unassembled WGS sequence"/>
</dbReference>
<feature type="transmembrane region" description="Helical" evidence="1">
    <location>
        <begin position="34"/>
        <end position="54"/>
    </location>
</feature>
<proteinExistence type="predicted"/>
<gene>
    <name evidence="2" type="ORF">COV60_01825</name>
</gene>
<evidence type="ECO:0000313" key="3">
    <source>
        <dbReference type="Proteomes" id="UP000229782"/>
    </source>
</evidence>
<keyword evidence="1" id="KW-0812">Transmembrane</keyword>
<evidence type="ECO:0000256" key="1">
    <source>
        <dbReference type="SAM" id="Phobius"/>
    </source>
</evidence>
<organism evidence="2 3">
    <name type="scientific">Candidatus Magasanikbacteria bacterium CG11_big_fil_rev_8_21_14_0_20_43_7</name>
    <dbReference type="NCBI Taxonomy" id="1974654"/>
    <lineage>
        <taxon>Bacteria</taxon>
        <taxon>Candidatus Magasanikiibacteriota</taxon>
    </lineage>
</organism>
<accession>A0A2H0N4X8</accession>
<dbReference type="EMBL" id="PCWM01000040">
    <property type="protein sequence ID" value="PIR03165.1"/>
    <property type="molecule type" value="Genomic_DNA"/>
</dbReference>
<keyword evidence="1" id="KW-1133">Transmembrane helix</keyword>
<protein>
    <submittedName>
        <fullName evidence="2">Uncharacterized protein</fullName>
    </submittedName>
</protein>
<comment type="caution">
    <text evidence="2">The sequence shown here is derived from an EMBL/GenBank/DDBJ whole genome shotgun (WGS) entry which is preliminary data.</text>
</comment>
<dbReference type="AlphaFoldDB" id="A0A2H0N4X8"/>